<feature type="binding site" evidence="6">
    <location>
        <position position="253"/>
    </location>
    <ligand>
        <name>chlorophyll a</name>
        <dbReference type="ChEBI" id="CHEBI:58416"/>
        <label>1</label>
    </ligand>
</feature>
<dbReference type="Pfam" id="PF00504">
    <property type="entry name" value="Chloroa_b-bind"/>
    <property type="match status" value="1"/>
</dbReference>
<dbReference type="AlphaFoldDB" id="A0A7S0MUU3"/>
<feature type="binding site" evidence="6">
    <location>
        <position position="250"/>
    </location>
    <ligand>
        <name>chlorophyll a</name>
        <dbReference type="ChEBI" id="CHEBI:58416"/>
        <label>1</label>
    </ligand>
</feature>
<gene>
    <name evidence="10" type="ORF">POBO1169_LOCUS2261</name>
</gene>
<evidence type="ECO:0000256" key="1">
    <source>
        <dbReference type="ARBA" id="ARBA00022494"/>
    </source>
</evidence>
<feature type="binding site" description="axial binding residue" evidence="6">
    <location>
        <position position="337"/>
    </location>
    <ligand>
        <name>chlorophyll b</name>
        <dbReference type="ChEBI" id="CHEBI:61721"/>
        <label>1</label>
    </ligand>
    <ligandPart>
        <name>Mg</name>
        <dbReference type="ChEBI" id="CHEBI:25107"/>
    </ligandPart>
</feature>
<feature type="binding site" description="axial binding residue" evidence="6">
    <location>
        <position position="327"/>
    </location>
    <ligand>
        <name>chlorophyll b</name>
        <dbReference type="ChEBI" id="CHEBI:61721"/>
        <label>1</label>
    </ligand>
    <ligandPart>
        <name>Mg</name>
        <dbReference type="ChEBI" id="CHEBI:25107"/>
    </ligandPart>
</feature>
<feature type="binding site" evidence="6">
    <location>
        <position position="237"/>
    </location>
    <ligand>
        <name>chlorophyll a</name>
        <dbReference type="ChEBI" id="CHEBI:58416"/>
        <label>1</label>
    </ligand>
</feature>
<feature type="binding site" evidence="6">
    <location>
        <position position="375"/>
    </location>
    <ligand>
        <name>chlorophyll a</name>
        <dbReference type="ChEBI" id="CHEBI:58416"/>
        <label>1</label>
    </ligand>
</feature>
<feature type="coiled-coil region" evidence="8">
    <location>
        <begin position="171"/>
        <end position="200"/>
    </location>
</feature>
<keyword evidence="5 7" id="KW-0157">Chromophore</keyword>
<keyword evidence="1 6" id="KW-0148">Chlorophyll</keyword>
<evidence type="ECO:0000256" key="6">
    <source>
        <dbReference type="PIRSR" id="PIRSR601344-1"/>
    </source>
</evidence>
<evidence type="ECO:0000256" key="8">
    <source>
        <dbReference type="SAM" id="Coils"/>
    </source>
</evidence>
<dbReference type="EMBL" id="HBFA01004479">
    <property type="protein sequence ID" value="CAD8651990.1"/>
    <property type="molecule type" value="Transcribed_RNA"/>
</dbReference>
<dbReference type="Gene3D" id="1.10.3460.10">
    <property type="entry name" value="Chlorophyll a/b binding protein domain"/>
    <property type="match status" value="1"/>
</dbReference>
<dbReference type="GO" id="GO:0009765">
    <property type="term" value="P:photosynthesis, light harvesting"/>
    <property type="evidence" value="ECO:0007669"/>
    <property type="project" value="InterPro"/>
</dbReference>
<feature type="compositionally biased region" description="Basic and acidic residues" evidence="9">
    <location>
        <begin position="84"/>
        <end position="101"/>
    </location>
</feature>
<feature type="region of interest" description="Disordered" evidence="9">
    <location>
        <begin position="84"/>
        <end position="105"/>
    </location>
</feature>
<dbReference type="FunFam" id="1.10.3460.10:FF:000009">
    <property type="entry name" value="Chlorophyll a-b binding protein, chloroplastic"/>
    <property type="match status" value="1"/>
</dbReference>
<dbReference type="InterPro" id="IPR001344">
    <property type="entry name" value="Chloro_AB-bd_pln"/>
</dbReference>
<proteinExistence type="inferred from homology"/>
<dbReference type="GO" id="GO:0009522">
    <property type="term" value="C:photosystem I"/>
    <property type="evidence" value="ECO:0007669"/>
    <property type="project" value="UniProtKB-KW"/>
</dbReference>
<dbReference type="GO" id="GO:0016168">
    <property type="term" value="F:chlorophyll binding"/>
    <property type="evidence" value="ECO:0007669"/>
    <property type="project" value="UniProtKB-KW"/>
</dbReference>
<keyword evidence="7" id="KW-0603">Photosystem I</keyword>
<comment type="subcellular location">
    <subcellularLocation>
        <location evidence="7">Plastid</location>
        <location evidence="7">Chloroplast thylakoid membrane</location>
    </subcellularLocation>
</comment>
<dbReference type="GO" id="GO:0009523">
    <property type="term" value="C:photosystem II"/>
    <property type="evidence" value="ECO:0007669"/>
    <property type="project" value="UniProtKB-KW"/>
</dbReference>
<feature type="binding site" description="axial binding residue" evidence="6">
    <location>
        <position position="319"/>
    </location>
    <ligand>
        <name>chlorophyll b</name>
        <dbReference type="ChEBI" id="CHEBI:61721"/>
        <label>1</label>
    </ligand>
    <ligandPart>
        <name>Mg</name>
        <dbReference type="ChEBI" id="CHEBI:25107"/>
    </ligandPart>
</feature>
<organism evidence="10">
    <name type="scientific">Pyramimonas obovata</name>
    <dbReference type="NCBI Taxonomy" id="1411642"/>
    <lineage>
        <taxon>Eukaryota</taxon>
        <taxon>Viridiplantae</taxon>
        <taxon>Chlorophyta</taxon>
        <taxon>Pyramimonadophyceae</taxon>
        <taxon>Pyramimonadales</taxon>
        <taxon>Pyramimonadaceae</taxon>
        <taxon>Pyramimonas</taxon>
        <taxon>Pyramimonas incertae sedis</taxon>
    </lineage>
</organism>
<accession>A0A7S0MUU3</accession>
<keyword evidence="8" id="KW-0175">Coiled coil</keyword>
<evidence type="ECO:0000256" key="4">
    <source>
        <dbReference type="ARBA" id="ARBA00022640"/>
    </source>
</evidence>
<sequence length="421" mass="45702">MAGCTQAAVSTVAWQRQRMSSHVRATALGVSAPSQPFRSSTGVVGNILPTPLKRQNRALFAQKQREVRVRAQDREQLTDDLETFVKTEKIDTSTPAPKEEPEKEQEDIATAFTRNLAEILANPIFYIVGGLAAIKLVSMLGEQVGTIIVLSATPVVGLTLISKSDVGKKVQEGLESKLPKLNAKAEAARAEQLIARQKNRNYGSDRPKWLGPIPFPYPSYLKGEVAGDYGFDPLGLSKDPEDFARNYTAELQHARWAMLAAVGALIPEFLSMGGIDVGEPIWWKVGAAKLNSDLTLNYAGIEGFRIAGKQGIWAIIACQLALMGGPEYARYVGIKSLEPVGLFLPGDTNYPGSALFDPFNLAKDPDQLAEQAVIEIKHGRIAMLTMLGYFVQAAVTGKGPVENLVDFVSDPVHNNITAYLP</sequence>
<feature type="binding site" evidence="6">
    <location>
        <position position="380"/>
    </location>
    <ligand>
        <name>chlorophyll a</name>
        <dbReference type="ChEBI" id="CHEBI:58416"/>
        <label>1</label>
    </ligand>
</feature>
<keyword evidence="7" id="KW-0604">Photosystem II</keyword>
<evidence type="ECO:0000256" key="2">
    <source>
        <dbReference type="ARBA" id="ARBA00022528"/>
    </source>
</evidence>
<dbReference type="SUPFAM" id="SSF103511">
    <property type="entry name" value="Chlorophyll a-b binding protein"/>
    <property type="match status" value="1"/>
</dbReference>
<evidence type="ECO:0000256" key="9">
    <source>
        <dbReference type="SAM" id="MobiDB-lite"/>
    </source>
</evidence>
<dbReference type="PANTHER" id="PTHR21649">
    <property type="entry name" value="CHLOROPHYLL A/B BINDING PROTEIN"/>
    <property type="match status" value="1"/>
</dbReference>
<reference evidence="10" key="1">
    <citation type="submission" date="2021-01" db="EMBL/GenBank/DDBJ databases">
        <authorList>
            <person name="Corre E."/>
            <person name="Pelletier E."/>
            <person name="Niang G."/>
            <person name="Scheremetjew M."/>
            <person name="Finn R."/>
            <person name="Kale V."/>
            <person name="Holt S."/>
            <person name="Cochrane G."/>
            <person name="Meng A."/>
            <person name="Brown T."/>
            <person name="Cohen L."/>
        </authorList>
    </citation>
    <scope>NUCLEOTIDE SEQUENCE</scope>
    <source>
        <strain evidence="10">CCMP722</strain>
    </source>
</reference>
<keyword evidence="2 7" id="KW-0150">Chloroplast</keyword>
<feature type="binding site" description="axial binding residue" evidence="6">
    <location>
        <position position="255"/>
    </location>
    <ligand>
        <name>chlorophyll b</name>
        <dbReference type="ChEBI" id="CHEBI:61721"/>
        <label>1</label>
    </ligand>
    <ligandPart>
        <name>Mg</name>
        <dbReference type="ChEBI" id="CHEBI:25107"/>
    </ligandPart>
</feature>
<comment type="function">
    <text evidence="7">The light-harvesting complex (LHC) functions as a light receptor, it captures and delivers excitation energy to photosystems with which it is closely associated.</text>
</comment>
<evidence type="ECO:0000256" key="3">
    <source>
        <dbReference type="ARBA" id="ARBA00022531"/>
    </source>
</evidence>
<keyword evidence="3 7" id="KW-0602">Photosynthesis</keyword>
<protein>
    <recommendedName>
        <fullName evidence="7">Chlorophyll a-b binding protein, chloroplastic</fullName>
    </recommendedName>
</protein>
<comment type="similarity">
    <text evidence="7">Belongs to the light-harvesting chlorophyll a/b-binding (LHC) protein family.</text>
</comment>
<name>A0A7S0MUU3_9CHLO</name>
<evidence type="ECO:0000256" key="5">
    <source>
        <dbReference type="ARBA" id="ARBA00022991"/>
    </source>
</evidence>
<feature type="binding site" evidence="6">
    <location>
        <position position="392"/>
    </location>
    <ligand>
        <name>chlorophyll a</name>
        <dbReference type="ChEBI" id="CHEBI:58416"/>
        <label>1</label>
    </ligand>
</feature>
<keyword evidence="7" id="KW-0793">Thylakoid</keyword>
<dbReference type="InterPro" id="IPR022796">
    <property type="entry name" value="Chloroa_b-bind"/>
</dbReference>
<evidence type="ECO:0000313" key="10">
    <source>
        <dbReference type="EMBL" id="CAD8651990.1"/>
    </source>
</evidence>
<keyword evidence="4 7" id="KW-0934">Plastid</keyword>
<dbReference type="GO" id="GO:0009535">
    <property type="term" value="C:chloroplast thylakoid membrane"/>
    <property type="evidence" value="ECO:0007669"/>
    <property type="project" value="UniProtKB-SubCell"/>
</dbReference>
<evidence type="ECO:0000256" key="7">
    <source>
        <dbReference type="RuleBase" id="RU363080"/>
    </source>
</evidence>